<reference evidence="2 3" key="1">
    <citation type="submission" date="2019-01" db="EMBL/GenBank/DDBJ databases">
        <title>Insights into ecological role of a new deltaproteobacterial order Candidatus Sinidesulfobacterales (Sva0485) by metagenomics and metatranscriptomics.</title>
        <authorList>
            <person name="Tan S."/>
            <person name="Liu J."/>
            <person name="Fang Y."/>
            <person name="Hedlund B.P."/>
            <person name="Lian Z.H."/>
            <person name="Huang L.Y."/>
            <person name="Li J.T."/>
            <person name="Huang L.N."/>
            <person name="Li W.J."/>
            <person name="Jiang H.C."/>
            <person name="Dong H.L."/>
            <person name="Shu W.S."/>
        </authorList>
    </citation>
    <scope>NUCLEOTIDE SEQUENCE [LARGE SCALE GENOMIC DNA]</scope>
    <source>
        <strain evidence="2">AP3</strain>
    </source>
</reference>
<accession>A0A519BCK2</accession>
<dbReference type="Proteomes" id="UP000320813">
    <property type="component" value="Unassembled WGS sequence"/>
</dbReference>
<dbReference type="PROSITE" id="PS51257">
    <property type="entry name" value="PROKAR_LIPOPROTEIN"/>
    <property type="match status" value="1"/>
</dbReference>
<feature type="chain" id="PRO_5022242829" description="Glycine zipper domain-containing protein" evidence="1">
    <location>
        <begin position="31"/>
        <end position="239"/>
    </location>
</feature>
<evidence type="ECO:0000313" key="2">
    <source>
        <dbReference type="EMBL" id="RZD15006.1"/>
    </source>
</evidence>
<proteinExistence type="predicted"/>
<protein>
    <recommendedName>
        <fullName evidence="4">Glycine zipper domain-containing protein</fullName>
    </recommendedName>
</protein>
<comment type="caution">
    <text evidence="2">The sequence shown here is derived from an EMBL/GenBank/DDBJ whole genome shotgun (WGS) entry which is preliminary data.</text>
</comment>
<keyword evidence="1" id="KW-0732">Signal</keyword>
<evidence type="ECO:0000313" key="3">
    <source>
        <dbReference type="Proteomes" id="UP000320813"/>
    </source>
</evidence>
<name>A0A519BCK2_9DELT</name>
<feature type="signal peptide" evidence="1">
    <location>
        <begin position="1"/>
        <end position="30"/>
    </location>
</feature>
<sequence length="239" mass="25328">MKNNKINIKKRFGIAIILLLSIFIASSSLSGCATSRATAASGTTGALFGAGTGFVIGALTGGPIGAIIGTAAGLSIGYGVGYVTGKYVVTREGKIRGMSMLNTPYKLASNEFIYDPAAAAPKINFKEVKGVLISNLKIYTAPKSVTAGNKIKLIMEYNVIGASNNIKNHSIQETRILEGLDGKIFYNHATSTNIEKEGYYKTVLPVTIPKSAPKIYIYEAIIKVNNVITALSSRLVTVK</sequence>
<dbReference type="EMBL" id="SGBD01000001">
    <property type="protein sequence ID" value="RZD15006.1"/>
    <property type="molecule type" value="Genomic_DNA"/>
</dbReference>
<gene>
    <name evidence="2" type="ORF">EVJ47_01640</name>
</gene>
<organism evidence="2 3">
    <name type="scientific">Candidatus Acidulodesulfobacterium ferriphilum</name>
    <dbReference type="NCBI Taxonomy" id="2597223"/>
    <lineage>
        <taxon>Bacteria</taxon>
        <taxon>Deltaproteobacteria</taxon>
        <taxon>Candidatus Acidulodesulfobacterales</taxon>
        <taxon>Candidatus Acidulodesulfobacterium</taxon>
    </lineage>
</organism>
<dbReference type="AlphaFoldDB" id="A0A519BCK2"/>
<evidence type="ECO:0008006" key="4">
    <source>
        <dbReference type="Google" id="ProtNLM"/>
    </source>
</evidence>
<evidence type="ECO:0000256" key="1">
    <source>
        <dbReference type="SAM" id="SignalP"/>
    </source>
</evidence>